<keyword evidence="2" id="KW-1133">Transmembrane helix</keyword>
<dbReference type="Proteomes" id="UP000271974">
    <property type="component" value="Unassembled WGS sequence"/>
</dbReference>
<dbReference type="PANTHER" id="PTHR22168:SF3">
    <property type="entry name" value="TRANSMEMBRANE PROTEIN 26"/>
    <property type="match status" value="1"/>
</dbReference>
<protein>
    <recommendedName>
        <fullName evidence="5">Transmembrane protein 26</fullName>
    </recommendedName>
</protein>
<feature type="transmembrane region" description="Helical" evidence="2">
    <location>
        <begin position="172"/>
        <end position="191"/>
    </location>
</feature>
<proteinExistence type="predicted"/>
<dbReference type="EMBL" id="RQTK01001078">
    <property type="protein sequence ID" value="RUS72335.1"/>
    <property type="molecule type" value="Genomic_DNA"/>
</dbReference>
<accession>A0A433SST2</accession>
<feature type="transmembrane region" description="Helical" evidence="2">
    <location>
        <begin position="141"/>
        <end position="160"/>
    </location>
</feature>
<sequence>MTSSMEEASHMKSSSLAKELCQVFSVFFAIIIRIVLAVYCVLTVMVVVNERGDDRFWALTSILILMLVEGVYTVVKRRGRERKWVCYCFVCYFLACIPSIWLLELQKIGKFKSTLADTNTTLLSNLPGGLSTSFELESDDIIFILENFLVFLPILCRWILPRGDITRDQLSQLLFVFIGMASDVMELFQLFEEDKIKQDRYMPYVILTVWTISLFQFTLVLTMSASPEKSRVAKSTTAADHNSEGPTNNADFLRRRKKTFREFLVQSEIWSLVISITMQDGPYLGVRLYAVIKLRIINSTIVFFVLKNIIVVMLLAYRLTVVGLLMAEADGKSHRKPSDGKGVTPSFKSRRSRSYNVSKTIPAPPDKDKSVSEAPEPDPSPPSPNPSVSGEMRVSSVHSDSESDSPEPPTESDYKASEPPEETNSPKPTKSDKRILSSPKVEPFDQSNKSDGAPNTSVA</sequence>
<keyword evidence="2" id="KW-0472">Membrane</keyword>
<keyword evidence="4" id="KW-1185">Reference proteome</keyword>
<evidence type="ECO:0000256" key="2">
    <source>
        <dbReference type="SAM" id="Phobius"/>
    </source>
</evidence>
<dbReference type="PANTHER" id="PTHR22168">
    <property type="entry name" value="TMEM26 PROTEIN"/>
    <property type="match status" value="1"/>
</dbReference>
<reference evidence="3 4" key="1">
    <citation type="submission" date="2019-01" db="EMBL/GenBank/DDBJ databases">
        <title>A draft genome assembly of the solar-powered sea slug Elysia chlorotica.</title>
        <authorList>
            <person name="Cai H."/>
            <person name="Li Q."/>
            <person name="Fang X."/>
            <person name="Li J."/>
            <person name="Curtis N.E."/>
            <person name="Altenburger A."/>
            <person name="Shibata T."/>
            <person name="Feng M."/>
            <person name="Maeda T."/>
            <person name="Schwartz J.A."/>
            <person name="Shigenobu S."/>
            <person name="Lundholm N."/>
            <person name="Nishiyama T."/>
            <person name="Yang H."/>
            <person name="Hasebe M."/>
            <person name="Li S."/>
            <person name="Pierce S.K."/>
            <person name="Wang J."/>
        </authorList>
    </citation>
    <scope>NUCLEOTIDE SEQUENCE [LARGE SCALE GENOMIC DNA]</scope>
    <source>
        <strain evidence="3">EC2010</strain>
        <tissue evidence="3">Whole organism of an adult</tissue>
    </source>
</reference>
<comment type="caution">
    <text evidence="3">The sequence shown here is derived from an EMBL/GenBank/DDBJ whole genome shotgun (WGS) entry which is preliminary data.</text>
</comment>
<feature type="transmembrane region" description="Helical" evidence="2">
    <location>
        <begin position="203"/>
        <end position="225"/>
    </location>
</feature>
<organism evidence="3 4">
    <name type="scientific">Elysia chlorotica</name>
    <name type="common">Eastern emerald elysia</name>
    <name type="synonym">Sea slug</name>
    <dbReference type="NCBI Taxonomy" id="188477"/>
    <lineage>
        <taxon>Eukaryota</taxon>
        <taxon>Metazoa</taxon>
        <taxon>Spiralia</taxon>
        <taxon>Lophotrochozoa</taxon>
        <taxon>Mollusca</taxon>
        <taxon>Gastropoda</taxon>
        <taxon>Heterobranchia</taxon>
        <taxon>Euthyneura</taxon>
        <taxon>Panpulmonata</taxon>
        <taxon>Sacoglossa</taxon>
        <taxon>Placobranchoidea</taxon>
        <taxon>Plakobranchidae</taxon>
        <taxon>Elysia</taxon>
    </lineage>
</organism>
<feature type="transmembrane region" description="Helical" evidence="2">
    <location>
        <begin position="56"/>
        <end position="75"/>
    </location>
</feature>
<feature type="compositionally biased region" description="Polar residues" evidence="1">
    <location>
        <begin position="445"/>
        <end position="459"/>
    </location>
</feature>
<evidence type="ECO:0000313" key="3">
    <source>
        <dbReference type="EMBL" id="RUS72335.1"/>
    </source>
</evidence>
<evidence type="ECO:0000313" key="4">
    <source>
        <dbReference type="Proteomes" id="UP000271974"/>
    </source>
</evidence>
<dbReference type="Pfam" id="PF09772">
    <property type="entry name" value="Tmem26"/>
    <property type="match status" value="1"/>
</dbReference>
<feature type="transmembrane region" description="Helical" evidence="2">
    <location>
        <begin position="84"/>
        <end position="103"/>
    </location>
</feature>
<feature type="region of interest" description="Disordered" evidence="1">
    <location>
        <begin position="330"/>
        <end position="459"/>
    </location>
</feature>
<keyword evidence="2" id="KW-0812">Transmembrane</keyword>
<feature type="transmembrane region" description="Helical" evidence="2">
    <location>
        <begin position="301"/>
        <end position="327"/>
    </location>
</feature>
<name>A0A433SST2_ELYCH</name>
<dbReference type="InterPro" id="IPR019169">
    <property type="entry name" value="Transmembrane_26"/>
</dbReference>
<feature type="transmembrane region" description="Helical" evidence="2">
    <location>
        <begin position="20"/>
        <end position="44"/>
    </location>
</feature>
<evidence type="ECO:0000256" key="1">
    <source>
        <dbReference type="SAM" id="MobiDB-lite"/>
    </source>
</evidence>
<dbReference type="OrthoDB" id="10042902at2759"/>
<gene>
    <name evidence="3" type="ORF">EGW08_019893</name>
</gene>
<feature type="compositionally biased region" description="Basic and acidic residues" evidence="1">
    <location>
        <begin position="330"/>
        <end position="339"/>
    </location>
</feature>
<evidence type="ECO:0008006" key="5">
    <source>
        <dbReference type="Google" id="ProtNLM"/>
    </source>
</evidence>
<dbReference type="AlphaFoldDB" id="A0A433SST2"/>